<keyword evidence="3" id="KW-1185">Reference proteome</keyword>
<dbReference type="Gene3D" id="3.10.620.30">
    <property type="match status" value="1"/>
</dbReference>
<comment type="caution">
    <text evidence="2">The sequence shown here is derived from an EMBL/GenBank/DDBJ whole genome shotgun (WGS) entry which is preliminary data.</text>
</comment>
<reference evidence="2 3" key="1">
    <citation type="submission" date="2019-08" db="EMBL/GenBank/DDBJ databases">
        <title>Professor.</title>
        <authorList>
            <person name="Park J.S."/>
        </authorList>
    </citation>
    <scope>NUCLEOTIDE SEQUENCE [LARGE SCALE GENOMIC DNA]</scope>
    <source>
        <strain evidence="2 3">176CP5-101</strain>
    </source>
</reference>
<protein>
    <submittedName>
        <fullName evidence="2">DUF3857 domain-containing protein</fullName>
    </submittedName>
</protein>
<dbReference type="EMBL" id="VRUR01000001">
    <property type="protein sequence ID" value="TXN36928.1"/>
    <property type="molecule type" value="Genomic_DNA"/>
</dbReference>
<dbReference type="Gene3D" id="2.60.40.3140">
    <property type="match status" value="1"/>
</dbReference>
<evidence type="ECO:0000313" key="3">
    <source>
        <dbReference type="Proteomes" id="UP000321456"/>
    </source>
</evidence>
<accession>A0A5C8V806</accession>
<sequence>MYHFSVNLFNRPILMRFLTFSLLLLSIHFSFSQDFNFSAIPKELLNNSNAVYRWDEIAVKVNSIDKMEYTIKKVVTVLNKHGNRHAYLGKYFDEQTKITNIGAVIYDSFGNKIDQIKKNDFSTRSAVDGFSLYLDDKLMYYNYTPIQYPYTIEFECQIETSDTGAVPQWYFLSGYLTSVEYSKYTITYPSKKFRPNIKEKNLDGFELLKTEKFNNITYEARNIQSIKKEELCPSFNEIAPILSVRLPEFSFKGIQAKVNSWKEMGDWINEELLKGRLELSQGTVETAKSLVRDIDDDLEKAKIIYSYVQDNTRYISVQVGIGGFQPISAIEVDKVKYGDCKGLSNYTRALLSAVEVESYYVHVEAGDEKIDFEDDFPDLLQGNHAIVAIPYKGQYYWIDCTSQVHPFGFLGDFTDGRKVLVVKPNESELVTTTSYLNSENLKRTSAKVNLDSLGGLEGTVSVQTQGIKYDQHFYLEGKTKKQVADYYKNYWGNVNNLQLESYSFENDRDSIVFKEKLNIEASNYANKSGERLLFGINPFNKNRSLPKRYRKRNSPFVIQRGFLDEAEFEIKLPEGFDIEAIPQSLHIENEFGTYKVSVEELENANTLLYKRYFLVKHGKFPKEKYKTYREFQKEVLKMDNAQVVLVKTKTN</sequence>
<dbReference type="Gene3D" id="2.60.120.1130">
    <property type="match status" value="1"/>
</dbReference>
<name>A0A5C8V806_9FLAO</name>
<dbReference type="SUPFAM" id="SSF54001">
    <property type="entry name" value="Cysteine proteinases"/>
    <property type="match status" value="1"/>
</dbReference>
<feature type="domain" description="DUF3857" evidence="1">
    <location>
        <begin position="66"/>
        <end position="226"/>
    </location>
</feature>
<proteinExistence type="predicted"/>
<evidence type="ECO:0000313" key="2">
    <source>
        <dbReference type="EMBL" id="TXN36928.1"/>
    </source>
</evidence>
<dbReference type="Proteomes" id="UP000321456">
    <property type="component" value="Unassembled WGS sequence"/>
</dbReference>
<gene>
    <name evidence="2" type="ORF">FVB32_01175</name>
</gene>
<organism evidence="2 3">
    <name type="scientific">Flagellimonas hymeniacidonis</name>
    <dbReference type="NCBI Taxonomy" id="2603628"/>
    <lineage>
        <taxon>Bacteria</taxon>
        <taxon>Pseudomonadati</taxon>
        <taxon>Bacteroidota</taxon>
        <taxon>Flavobacteriia</taxon>
        <taxon>Flavobacteriales</taxon>
        <taxon>Flavobacteriaceae</taxon>
        <taxon>Flagellimonas</taxon>
    </lineage>
</organism>
<evidence type="ECO:0000259" key="1">
    <source>
        <dbReference type="Pfam" id="PF12969"/>
    </source>
</evidence>
<dbReference type="InterPro" id="IPR024618">
    <property type="entry name" value="DUF3857"/>
</dbReference>
<dbReference type="AlphaFoldDB" id="A0A5C8V806"/>
<dbReference type="InterPro" id="IPR038765">
    <property type="entry name" value="Papain-like_cys_pep_sf"/>
</dbReference>
<dbReference type="Pfam" id="PF12969">
    <property type="entry name" value="DUF3857"/>
    <property type="match status" value="1"/>
</dbReference>